<dbReference type="CDD" id="cd22786">
    <property type="entry name" value="DPBB_YuiC-like"/>
    <property type="match status" value="1"/>
</dbReference>
<organism evidence="3 4">
    <name type="scientific">Clostridium rhizosphaerae</name>
    <dbReference type="NCBI Taxonomy" id="2803861"/>
    <lineage>
        <taxon>Bacteria</taxon>
        <taxon>Bacillati</taxon>
        <taxon>Bacillota</taxon>
        <taxon>Clostridia</taxon>
        <taxon>Eubacteriales</taxon>
        <taxon>Clostridiaceae</taxon>
        <taxon>Clostridium</taxon>
    </lineage>
</organism>
<evidence type="ECO:0000313" key="4">
    <source>
        <dbReference type="Proteomes" id="UP000632377"/>
    </source>
</evidence>
<evidence type="ECO:0000259" key="2">
    <source>
        <dbReference type="PROSITE" id="PS51109"/>
    </source>
</evidence>
<evidence type="ECO:0000256" key="1">
    <source>
        <dbReference type="ARBA" id="ARBA00022729"/>
    </source>
</evidence>
<comment type="caution">
    <text evidence="3">The sequence shown here is derived from an EMBL/GenBank/DDBJ whole genome shotgun (WGS) entry which is preliminary data.</text>
</comment>
<protein>
    <submittedName>
        <fullName evidence="3">DUF348 domain-containing protein</fullName>
    </submittedName>
</protein>
<dbReference type="RefSeq" id="WP_202749274.1">
    <property type="nucleotide sequence ID" value="NZ_JAESWC010000007.1"/>
</dbReference>
<sequence length="319" mass="34349">MSILIASGLIAVIYSNIKTITVIIDGKQTKLTTFKGTLEKALAEDGITIGPKDKIEPALNSKVVKNETVNIKRAVNIKVAVDKEERIILSSEDNVESMLKAENISLGQQDKLSLSKDTKLSEGMNLEVIKVETKELSETEAVAFSTVVKNSNDLPNTYKKVVQDGSEGEKKTTFSVTYENGKEVLRKVVNEIISKKPTDKIIVLGTLPVLPVSRGGDSVPYTKVVKMRATAYSPTGGATSAYTASGRKAVRGSGEAYSTIAVDPGVIPYGTKVFVQGYGFAVAADTGSAIIGNTIDVFFNTKQEALNWAVKYVNVYILK</sequence>
<reference evidence="3 4" key="1">
    <citation type="submission" date="2021-01" db="EMBL/GenBank/DDBJ databases">
        <title>Genome public.</title>
        <authorList>
            <person name="Liu C."/>
            <person name="Sun Q."/>
        </authorList>
    </citation>
    <scope>NUCLEOTIDE SEQUENCE [LARGE SCALE GENOMIC DNA]</scope>
    <source>
        <strain evidence="3 4">YIM B02515</strain>
    </source>
</reference>
<dbReference type="InterPro" id="IPR010611">
    <property type="entry name" value="3D_dom"/>
</dbReference>
<dbReference type="PANTHER" id="PTHR39160:SF4">
    <property type="entry name" value="RESUSCITATION-PROMOTING FACTOR RPFB"/>
    <property type="match status" value="1"/>
</dbReference>
<dbReference type="InterPro" id="IPR051933">
    <property type="entry name" value="Resuscitation_pf_RpfB"/>
</dbReference>
<keyword evidence="1" id="KW-0732">Signal</keyword>
<proteinExistence type="predicted"/>
<dbReference type="Pfam" id="PF03990">
    <property type="entry name" value="DUF348"/>
    <property type="match status" value="2"/>
</dbReference>
<dbReference type="InterPro" id="IPR007137">
    <property type="entry name" value="DUF348"/>
</dbReference>
<dbReference type="SMART" id="SM01208">
    <property type="entry name" value="G5"/>
    <property type="match status" value="1"/>
</dbReference>
<dbReference type="Pfam" id="PF07501">
    <property type="entry name" value="G5"/>
    <property type="match status" value="1"/>
</dbReference>
<dbReference type="Pfam" id="PF06725">
    <property type="entry name" value="3D"/>
    <property type="match status" value="1"/>
</dbReference>
<dbReference type="EMBL" id="JAESWC010000007">
    <property type="protein sequence ID" value="MBL4936514.1"/>
    <property type="molecule type" value="Genomic_DNA"/>
</dbReference>
<name>A0ABS1TDU4_9CLOT</name>
<dbReference type="Gene3D" id="2.40.40.10">
    <property type="entry name" value="RlpA-like domain"/>
    <property type="match status" value="1"/>
</dbReference>
<dbReference type="SUPFAM" id="SSF50685">
    <property type="entry name" value="Barwin-like endoglucanases"/>
    <property type="match status" value="1"/>
</dbReference>
<feature type="domain" description="G5" evidence="2">
    <location>
        <begin position="128"/>
        <end position="208"/>
    </location>
</feature>
<evidence type="ECO:0000313" key="3">
    <source>
        <dbReference type="EMBL" id="MBL4936514.1"/>
    </source>
</evidence>
<dbReference type="PROSITE" id="PS51109">
    <property type="entry name" value="G5"/>
    <property type="match status" value="1"/>
</dbReference>
<keyword evidence="4" id="KW-1185">Reference proteome</keyword>
<dbReference type="InterPro" id="IPR011098">
    <property type="entry name" value="G5_dom"/>
</dbReference>
<accession>A0ABS1TDU4</accession>
<dbReference type="Gene3D" id="2.20.230.10">
    <property type="entry name" value="Resuscitation-promoting factor rpfb"/>
    <property type="match status" value="1"/>
</dbReference>
<dbReference type="InterPro" id="IPR036908">
    <property type="entry name" value="RlpA-like_sf"/>
</dbReference>
<dbReference type="PANTHER" id="PTHR39160">
    <property type="entry name" value="CELL WALL-BINDING PROTEIN YOCH"/>
    <property type="match status" value="1"/>
</dbReference>
<gene>
    <name evidence="3" type="ORF">JK636_12175</name>
</gene>
<dbReference type="Proteomes" id="UP000632377">
    <property type="component" value="Unassembled WGS sequence"/>
</dbReference>